<dbReference type="EMBL" id="OZ004254">
    <property type="protein sequence ID" value="CAK7895655.1"/>
    <property type="molecule type" value="Genomic_DNA"/>
</dbReference>
<dbReference type="PANTHER" id="PTHR20881">
    <property type="entry name" value="3-METHYL-2-OXOBUTANOATE HYDROXYMETHYLTRANSFERASE"/>
    <property type="match status" value="1"/>
</dbReference>
<evidence type="ECO:0000256" key="7">
    <source>
        <dbReference type="RuleBase" id="RU362100"/>
    </source>
</evidence>
<keyword evidence="5 7" id="KW-0808">Transferase</keyword>
<comment type="similarity">
    <text evidence="2 7">Belongs to the PanB family.</text>
</comment>
<comment type="function">
    <text evidence="7">Catalyzes the reversible reaction in which hydroxymethyl group from 5,10-methylenetetrahydrofolate is transferred onto alpha-ketoisovalerate to form ketopantoate.</text>
</comment>
<comment type="catalytic activity">
    <reaction evidence="6 7">
        <text>(6R)-5,10-methylene-5,6,7,8-tetrahydrofolate + 3-methyl-2-oxobutanoate + H2O = 2-dehydropantoate + (6S)-5,6,7,8-tetrahydrofolate</text>
        <dbReference type="Rhea" id="RHEA:11824"/>
        <dbReference type="ChEBI" id="CHEBI:11561"/>
        <dbReference type="ChEBI" id="CHEBI:11851"/>
        <dbReference type="ChEBI" id="CHEBI:15377"/>
        <dbReference type="ChEBI" id="CHEBI:15636"/>
        <dbReference type="ChEBI" id="CHEBI:57453"/>
        <dbReference type="EC" id="2.1.2.11"/>
    </reaction>
</comment>
<dbReference type="InterPro" id="IPR015813">
    <property type="entry name" value="Pyrv/PenolPyrv_kinase-like_dom"/>
</dbReference>
<dbReference type="HAMAP" id="MF_00156">
    <property type="entry name" value="PanB"/>
    <property type="match status" value="1"/>
</dbReference>
<dbReference type="PANTHER" id="PTHR20881:SF0">
    <property type="entry name" value="3-METHYL-2-OXOBUTANOATE HYDROXYMETHYLTRANSFERASE"/>
    <property type="match status" value="1"/>
</dbReference>
<keyword evidence="7" id="KW-0566">Pantothenate biosynthesis</keyword>
<dbReference type="EC" id="2.1.2.11" evidence="4 7"/>
<evidence type="ECO:0000256" key="1">
    <source>
        <dbReference type="ARBA" id="ARBA00005033"/>
    </source>
</evidence>
<dbReference type="NCBIfam" id="NF001452">
    <property type="entry name" value="PRK00311.1"/>
    <property type="match status" value="1"/>
</dbReference>
<evidence type="ECO:0000256" key="4">
    <source>
        <dbReference type="ARBA" id="ARBA00012618"/>
    </source>
</evidence>
<comment type="pathway">
    <text evidence="1 7">Cofactor biosynthesis; (R)-pantothenate biosynthesis; (R)-pantoate from 3-methyl-2-oxobutanoate: step 1/2.</text>
</comment>
<dbReference type="Gene3D" id="3.20.20.60">
    <property type="entry name" value="Phosphoenolpyruvate-binding domains"/>
    <property type="match status" value="1"/>
</dbReference>
<dbReference type="Pfam" id="PF02548">
    <property type="entry name" value="Pantoate_transf"/>
    <property type="match status" value="1"/>
</dbReference>
<evidence type="ECO:0000256" key="2">
    <source>
        <dbReference type="ARBA" id="ARBA00008676"/>
    </source>
</evidence>
<sequence length="331" mass="36455">MMLVSRRIGLLERVALPSKFIRTIHLTSSRSSSYSVPHSTTGPKIAPRKTLLDISELYNSKTPISVVTAHDYITSKYAEAAGIDITLVGDSLAMTALGYSDTNEIPFDEFLYHVKAVNRGNKSSFLVADLPFGSFERSSEQAVSTAIELIKTGRMHAVKIECGKDQLESVRKIVDVGIPVMGHVGLTPQRHNALGGFKLQGNSTKRALEIYQECLDLQRNGVFSIVLECIPNRLAEFITNNLSIPTIGIGAGPHCSGQVLVAADILGMNNPDAHKAKFVKQYGSQYNDSVKSYNEFTSDLQSKAFPLENEHGYKMKKDVFEQFKLEAVKLK</sequence>
<evidence type="ECO:0000256" key="5">
    <source>
        <dbReference type="ARBA" id="ARBA00022679"/>
    </source>
</evidence>
<evidence type="ECO:0000313" key="8">
    <source>
        <dbReference type="EMBL" id="CAK7895655.1"/>
    </source>
</evidence>
<keyword evidence="9" id="KW-1185">Reference proteome</keyword>
<evidence type="ECO:0000313" key="9">
    <source>
        <dbReference type="Proteomes" id="UP001497600"/>
    </source>
</evidence>
<protein>
    <recommendedName>
        <fullName evidence="4 7">3-methyl-2-oxobutanoate hydroxymethyltransferase</fullName>
        <ecNumber evidence="4 7">2.1.2.11</ecNumber>
    </recommendedName>
</protein>
<dbReference type="Proteomes" id="UP001497600">
    <property type="component" value="Chromosome B"/>
</dbReference>
<proteinExistence type="inferred from homology"/>
<reference evidence="8 9" key="1">
    <citation type="submission" date="2024-01" db="EMBL/GenBank/DDBJ databases">
        <authorList>
            <consortium name="Genoscope - CEA"/>
            <person name="William W."/>
        </authorList>
    </citation>
    <scope>NUCLEOTIDE SEQUENCE [LARGE SCALE GENOMIC DNA]</scope>
    <source>
        <strain evidence="8 9">29B2s-10</strain>
    </source>
</reference>
<accession>A0ABP0EB80</accession>
<evidence type="ECO:0000256" key="3">
    <source>
        <dbReference type="ARBA" id="ARBA00011881"/>
    </source>
</evidence>
<gene>
    <name evidence="8" type="primary">ECM31</name>
    <name evidence="8" type="ORF">CAAN4_B01354</name>
</gene>
<evidence type="ECO:0000256" key="6">
    <source>
        <dbReference type="ARBA" id="ARBA00049172"/>
    </source>
</evidence>
<dbReference type="CDD" id="cd06557">
    <property type="entry name" value="KPHMT-like"/>
    <property type="match status" value="1"/>
</dbReference>
<name>A0ABP0EB80_9ASCO</name>
<dbReference type="InterPro" id="IPR040442">
    <property type="entry name" value="Pyrv_kinase-like_dom_sf"/>
</dbReference>
<comment type="subunit">
    <text evidence="3">Homotetramer.</text>
</comment>
<dbReference type="InterPro" id="IPR003700">
    <property type="entry name" value="Pantoate_hydroxy_MeTrfase"/>
</dbReference>
<dbReference type="SUPFAM" id="SSF51621">
    <property type="entry name" value="Phosphoenolpyruvate/pyruvate domain"/>
    <property type="match status" value="1"/>
</dbReference>
<dbReference type="NCBIfam" id="TIGR00222">
    <property type="entry name" value="panB"/>
    <property type="match status" value="1"/>
</dbReference>
<organism evidence="8 9">
    <name type="scientific">[Candida] anglica</name>
    <dbReference type="NCBI Taxonomy" id="148631"/>
    <lineage>
        <taxon>Eukaryota</taxon>
        <taxon>Fungi</taxon>
        <taxon>Dikarya</taxon>
        <taxon>Ascomycota</taxon>
        <taxon>Saccharomycotina</taxon>
        <taxon>Pichiomycetes</taxon>
        <taxon>Debaryomycetaceae</taxon>
        <taxon>Kurtzmaniella</taxon>
    </lineage>
</organism>